<dbReference type="Pfam" id="PF00589">
    <property type="entry name" value="Phage_integrase"/>
    <property type="match status" value="1"/>
</dbReference>
<evidence type="ECO:0000256" key="4">
    <source>
        <dbReference type="ARBA" id="ARBA00023172"/>
    </source>
</evidence>
<dbReference type="EMBL" id="CP031188">
    <property type="protein sequence ID" value="AXG72983.1"/>
    <property type="molecule type" value="Genomic_DNA"/>
</dbReference>
<evidence type="ECO:0000313" key="8">
    <source>
        <dbReference type="EMBL" id="AXG72983.1"/>
    </source>
</evidence>
<evidence type="ECO:0000259" key="6">
    <source>
        <dbReference type="PROSITE" id="PS51898"/>
    </source>
</evidence>
<keyword evidence="3 5" id="KW-0238">DNA-binding</keyword>
<feature type="domain" description="Core-binding (CB)" evidence="7">
    <location>
        <begin position="103"/>
        <end position="184"/>
    </location>
</feature>
<keyword evidence="4" id="KW-0233">DNA recombination</keyword>
<dbReference type="GO" id="GO:0006310">
    <property type="term" value="P:DNA recombination"/>
    <property type="evidence" value="ECO:0007669"/>
    <property type="project" value="UniProtKB-KW"/>
</dbReference>
<dbReference type="KEGG" id="fat:DVK85_01530"/>
<evidence type="ECO:0000256" key="3">
    <source>
        <dbReference type="ARBA" id="ARBA00023125"/>
    </source>
</evidence>
<sequence>MKLTDLKLKNLKPRNKSYKERDGKGLYLFVMKSGGQSWRYDYKLKVYVDKYKNGTYVYGLYPQMSLQEAREAHLSTKALVSKGIDPNKHKKEQERLSFLNKPISFEEIAREWLEKKKLEVNSETLEGIRMRLEKYIFPQIGNVALCQLSTSDFLTLLKHIEKRGTYELLRRSRQYCGQILRYAVAHGKIERDFTADIREAFAVRKVKHQPALRPHEIPEFLKALENNDVRLYAQTRLALKMLMLTFVRPIELASAEWSEIDFTDKRWIIPAEKMKMKRDHIVPLANQTLELLENMRVTTGNGRYVFVKQRKLKEHMSRDTLSKAVRALGFQGRHTAHGFRALARTAIREKLNWDSEVIERQLAHVPSNNLGSTYDRAQFIEQRTLMMQDWADYLDEC</sequence>
<evidence type="ECO:0000259" key="7">
    <source>
        <dbReference type="PROSITE" id="PS51900"/>
    </source>
</evidence>
<dbReference type="PROSITE" id="PS51898">
    <property type="entry name" value="TYR_RECOMBINASE"/>
    <property type="match status" value="1"/>
</dbReference>
<evidence type="ECO:0000256" key="2">
    <source>
        <dbReference type="ARBA" id="ARBA00022908"/>
    </source>
</evidence>
<gene>
    <name evidence="8" type="ORF">DVK85_01530</name>
</gene>
<dbReference type="PANTHER" id="PTHR30629">
    <property type="entry name" value="PROPHAGE INTEGRASE"/>
    <property type="match status" value="1"/>
</dbReference>
<protein>
    <submittedName>
        <fullName evidence="8">DUF4102 domain-containing protein</fullName>
    </submittedName>
</protein>
<dbReference type="SUPFAM" id="SSF56349">
    <property type="entry name" value="DNA breaking-rejoining enzymes"/>
    <property type="match status" value="1"/>
</dbReference>
<dbReference type="InterPro" id="IPR053876">
    <property type="entry name" value="Phage_int_M"/>
</dbReference>
<dbReference type="GO" id="GO:0003677">
    <property type="term" value="F:DNA binding"/>
    <property type="evidence" value="ECO:0007669"/>
    <property type="project" value="UniProtKB-UniRule"/>
</dbReference>
<accession>A0A345H8S3</accession>
<dbReference type="GO" id="GO:0015074">
    <property type="term" value="P:DNA integration"/>
    <property type="evidence" value="ECO:0007669"/>
    <property type="project" value="UniProtKB-KW"/>
</dbReference>
<comment type="similarity">
    <text evidence="1">Belongs to the 'phage' integrase family.</text>
</comment>
<dbReference type="InterPro" id="IPR013762">
    <property type="entry name" value="Integrase-like_cat_sf"/>
</dbReference>
<dbReference type="InterPro" id="IPR011010">
    <property type="entry name" value="DNA_brk_join_enz"/>
</dbReference>
<dbReference type="InterPro" id="IPR050808">
    <property type="entry name" value="Phage_Integrase"/>
</dbReference>
<dbReference type="Gene3D" id="1.10.150.130">
    <property type="match status" value="1"/>
</dbReference>
<dbReference type="InterPro" id="IPR044068">
    <property type="entry name" value="CB"/>
</dbReference>
<dbReference type="Proteomes" id="UP000253951">
    <property type="component" value="Chromosome"/>
</dbReference>
<dbReference type="CDD" id="cd00801">
    <property type="entry name" value="INT_P4_C"/>
    <property type="match status" value="1"/>
</dbReference>
<dbReference type="InterPro" id="IPR002104">
    <property type="entry name" value="Integrase_catalytic"/>
</dbReference>
<keyword evidence="2" id="KW-0229">DNA integration</keyword>
<dbReference type="Gene3D" id="3.30.160.390">
    <property type="entry name" value="Integrase, DNA-binding domain"/>
    <property type="match status" value="1"/>
</dbReference>
<reference evidence="8 9" key="1">
    <citation type="submission" date="2018-07" db="EMBL/GenBank/DDBJ databases">
        <title>Complete genome sequence of Flavobacterium arcticum type strain SM1502T.</title>
        <authorList>
            <person name="Li Y."/>
            <person name="Li D.-D."/>
        </authorList>
    </citation>
    <scope>NUCLEOTIDE SEQUENCE [LARGE SCALE GENOMIC DNA]</scope>
    <source>
        <strain evidence="8 9">SM1502</strain>
    </source>
</reference>
<keyword evidence="9" id="KW-1185">Reference proteome</keyword>
<evidence type="ECO:0000256" key="1">
    <source>
        <dbReference type="ARBA" id="ARBA00008857"/>
    </source>
</evidence>
<dbReference type="InterPro" id="IPR025166">
    <property type="entry name" value="Integrase_DNA_bind_dom"/>
</dbReference>
<evidence type="ECO:0000256" key="5">
    <source>
        <dbReference type="PROSITE-ProRule" id="PRU01248"/>
    </source>
</evidence>
<dbReference type="InterPro" id="IPR010998">
    <property type="entry name" value="Integrase_recombinase_N"/>
</dbReference>
<dbReference type="InterPro" id="IPR038488">
    <property type="entry name" value="Integrase_DNA-bd_sf"/>
</dbReference>
<dbReference type="Gene3D" id="1.10.443.10">
    <property type="entry name" value="Intergrase catalytic core"/>
    <property type="match status" value="1"/>
</dbReference>
<name>A0A345H8S3_9FLAO</name>
<dbReference type="PROSITE" id="PS51900">
    <property type="entry name" value="CB"/>
    <property type="match status" value="1"/>
</dbReference>
<proteinExistence type="inferred from homology"/>
<dbReference type="OrthoDB" id="9795573at2"/>
<dbReference type="Pfam" id="PF22022">
    <property type="entry name" value="Phage_int_M"/>
    <property type="match status" value="1"/>
</dbReference>
<dbReference type="AlphaFoldDB" id="A0A345H8S3"/>
<dbReference type="RefSeq" id="WP_114676746.1">
    <property type="nucleotide sequence ID" value="NZ_CP031188.1"/>
</dbReference>
<evidence type="ECO:0000313" key="9">
    <source>
        <dbReference type="Proteomes" id="UP000253951"/>
    </source>
</evidence>
<feature type="domain" description="Tyr recombinase" evidence="6">
    <location>
        <begin position="207"/>
        <end position="387"/>
    </location>
</feature>
<organism evidence="8 9">
    <name type="scientific">Flavobacterium arcticum</name>
    <dbReference type="NCBI Taxonomy" id="1784713"/>
    <lineage>
        <taxon>Bacteria</taxon>
        <taxon>Pseudomonadati</taxon>
        <taxon>Bacteroidota</taxon>
        <taxon>Flavobacteriia</taxon>
        <taxon>Flavobacteriales</taxon>
        <taxon>Flavobacteriaceae</taxon>
        <taxon>Flavobacterium</taxon>
    </lineage>
</organism>
<dbReference type="Pfam" id="PF13356">
    <property type="entry name" value="Arm-DNA-bind_3"/>
    <property type="match status" value="1"/>
</dbReference>
<dbReference type="PANTHER" id="PTHR30629:SF2">
    <property type="entry name" value="PROPHAGE INTEGRASE INTS-RELATED"/>
    <property type="match status" value="1"/>
</dbReference>